<dbReference type="InterPro" id="IPR048512">
    <property type="entry name" value="Dicer_platform"/>
</dbReference>
<dbReference type="PROSITE" id="PS00517">
    <property type="entry name" value="RNASE_3_1"/>
    <property type="match status" value="1"/>
</dbReference>
<comment type="similarity">
    <text evidence="15">Belongs to the helicase family. Dicer subfamily.</text>
</comment>
<dbReference type="STRING" id="947166.A0A1D1VMN2"/>
<evidence type="ECO:0000256" key="11">
    <source>
        <dbReference type="ARBA" id="ARBA00022842"/>
    </source>
</evidence>
<dbReference type="SUPFAM" id="SSF101690">
    <property type="entry name" value="PAZ domain"/>
    <property type="match status" value="1"/>
</dbReference>
<dbReference type="InterPro" id="IPR003100">
    <property type="entry name" value="PAZ_dom"/>
</dbReference>
<evidence type="ECO:0000256" key="7">
    <source>
        <dbReference type="ARBA" id="ARBA00022759"/>
    </source>
</evidence>
<keyword evidence="11" id="KW-0460">Magnesium</keyword>
<evidence type="ECO:0000259" key="19">
    <source>
        <dbReference type="PROSITE" id="PS50821"/>
    </source>
</evidence>
<evidence type="ECO:0000256" key="15">
    <source>
        <dbReference type="ARBA" id="ARBA00035116"/>
    </source>
</evidence>
<evidence type="ECO:0000256" key="3">
    <source>
        <dbReference type="ARBA" id="ARBA00022722"/>
    </source>
</evidence>
<dbReference type="PROSITE" id="PS50142">
    <property type="entry name" value="RNASE_3_2"/>
    <property type="match status" value="2"/>
</dbReference>
<dbReference type="SUPFAM" id="SSF52540">
    <property type="entry name" value="P-loop containing nucleoside triphosphate hydrolases"/>
    <property type="match status" value="1"/>
</dbReference>
<evidence type="ECO:0000256" key="1">
    <source>
        <dbReference type="ARBA" id="ARBA00001936"/>
    </source>
</evidence>
<comment type="caution">
    <text evidence="21">The sequence shown here is derived from an EMBL/GenBank/DDBJ whole genome shotgun (WGS) entry which is preliminary data.</text>
</comment>
<evidence type="ECO:0000256" key="12">
    <source>
        <dbReference type="ARBA" id="ARBA00022884"/>
    </source>
</evidence>
<reference evidence="21 22" key="1">
    <citation type="journal article" date="2016" name="Nat. Commun.">
        <title>Extremotolerant tardigrade genome and improved radiotolerance of human cultured cells by tardigrade-unique protein.</title>
        <authorList>
            <person name="Hashimoto T."/>
            <person name="Horikawa D.D."/>
            <person name="Saito Y."/>
            <person name="Kuwahara H."/>
            <person name="Kozuka-Hata H."/>
            <person name="Shin-I T."/>
            <person name="Minakuchi Y."/>
            <person name="Ohishi K."/>
            <person name="Motoyama A."/>
            <person name="Aizu T."/>
            <person name="Enomoto A."/>
            <person name="Kondo K."/>
            <person name="Tanaka S."/>
            <person name="Hara Y."/>
            <person name="Koshikawa S."/>
            <person name="Sagara H."/>
            <person name="Miura T."/>
            <person name="Yokobori S."/>
            <person name="Miyagawa K."/>
            <person name="Suzuki Y."/>
            <person name="Kubo T."/>
            <person name="Oyama M."/>
            <person name="Kohara Y."/>
            <person name="Fujiyama A."/>
            <person name="Arakawa K."/>
            <person name="Katayama T."/>
            <person name="Toyoda A."/>
            <person name="Kunieda T."/>
        </authorList>
    </citation>
    <scope>NUCLEOTIDE SEQUENCE [LARGE SCALE GENOMIC DNA]</scope>
    <source>
        <strain evidence="21 22">YOKOZUNA-1</strain>
    </source>
</reference>
<proteinExistence type="inferred from homology"/>
<dbReference type="SMART" id="SM00358">
    <property type="entry name" value="DSRM"/>
    <property type="match status" value="1"/>
</dbReference>
<dbReference type="GO" id="GO:0030422">
    <property type="term" value="P:siRNA processing"/>
    <property type="evidence" value="ECO:0007669"/>
    <property type="project" value="InterPro"/>
</dbReference>
<dbReference type="PROSITE" id="PS50821">
    <property type="entry name" value="PAZ"/>
    <property type="match status" value="1"/>
</dbReference>
<evidence type="ECO:0000259" key="17">
    <source>
        <dbReference type="PROSITE" id="PS50137"/>
    </source>
</evidence>
<dbReference type="Gene3D" id="3.40.50.300">
    <property type="entry name" value="P-loop containing nucleotide triphosphate hydrolases"/>
    <property type="match status" value="2"/>
</dbReference>
<dbReference type="Pfam" id="PF00271">
    <property type="entry name" value="Helicase_C"/>
    <property type="match status" value="1"/>
</dbReference>
<dbReference type="PANTHER" id="PTHR14950:SF37">
    <property type="entry name" value="ENDORIBONUCLEASE DICER"/>
    <property type="match status" value="1"/>
</dbReference>
<evidence type="ECO:0000256" key="8">
    <source>
        <dbReference type="ARBA" id="ARBA00022801"/>
    </source>
</evidence>
<dbReference type="GO" id="GO:0003723">
    <property type="term" value="F:RNA binding"/>
    <property type="evidence" value="ECO:0007669"/>
    <property type="project" value="UniProtKB-UniRule"/>
</dbReference>
<evidence type="ECO:0000259" key="18">
    <source>
        <dbReference type="PROSITE" id="PS50142"/>
    </source>
</evidence>
<dbReference type="OrthoDB" id="2392202at2759"/>
<protein>
    <submittedName>
        <fullName evidence="21">Uncharacterized protein</fullName>
    </submittedName>
</protein>
<dbReference type="FunFam" id="1.10.1520.10:FF:000023">
    <property type="entry name" value="Endoribonuclease dcr-1"/>
    <property type="match status" value="1"/>
</dbReference>
<dbReference type="InterPro" id="IPR027417">
    <property type="entry name" value="P-loop_NTPase"/>
</dbReference>
<dbReference type="InterPro" id="IPR001650">
    <property type="entry name" value="Helicase_C-like"/>
</dbReference>
<keyword evidence="6" id="KW-0547">Nucleotide-binding</keyword>
<evidence type="ECO:0000256" key="9">
    <source>
        <dbReference type="ARBA" id="ARBA00022806"/>
    </source>
</evidence>
<dbReference type="FunFam" id="2.170.260.10:FF:000002">
    <property type="entry name" value="Putative Endoribonuclease Dicer"/>
    <property type="match status" value="1"/>
</dbReference>
<dbReference type="CDD" id="cd10843">
    <property type="entry name" value="DSRM_DICER"/>
    <property type="match status" value="1"/>
</dbReference>
<evidence type="ECO:0000256" key="16">
    <source>
        <dbReference type="PROSITE-ProRule" id="PRU00657"/>
    </source>
</evidence>
<dbReference type="GO" id="GO:0005634">
    <property type="term" value="C:nucleus"/>
    <property type="evidence" value="ECO:0007669"/>
    <property type="project" value="TreeGrafter"/>
</dbReference>
<keyword evidence="12 16" id="KW-0694">RNA-binding</keyword>
<keyword evidence="8" id="KW-0378">Hydrolase</keyword>
<keyword evidence="22" id="KW-1185">Reference proteome</keyword>
<dbReference type="Gene3D" id="1.10.1520.10">
    <property type="entry name" value="Ribonuclease III domain"/>
    <property type="match status" value="2"/>
</dbReference>
<dbReference type="GO" id="GO:0006364">
    <property type="term" value="P:rRNA processing"/>
    <property type="evidence" value="ECO:0007669"/>
    <property type="project" value="InterPro"/>
</dbReference>
<dbReference type="EMBL" id="BDGG01000008">
    <property type="protein sequence ID" value="GAV02181.1"/>
    <property type="molecule type" value="Genomic_DNA"/>
</dbReference>
<evidence type="ECO:0000256" key="14">
    <source>
        <dbReference type="ARBA" id="ARBA00023211"/>
    </source>
</evidence>
<dbReference type="Pfam" id="PF00636">
    <property type="entry name" value="Ribonuclease_3"/>
    <property type="match status" value="2"/>
</dbReference>
<dbReference type="GO" id="GO:0070578">
    <property type="term" value="C:RISC-loading complex"/>
    <property type="evidence" value="ECO:0007669"/>
    <property type="project" value="TreeGrafter"/>
</dbReference>
<feature type="domain" description="RNase III" evidence="18">
    <location>
        <begin position="1605"/>
        <end position="1772"/>
    </location>
</feature>
<keyword evidence="7" id="KW-0255">Endonuclease</keyword>
<dbReference type="Pfam" id="PF20932">
    <property type="entry name" value="Dicer_dsRBD"/>
    <property type="match status" value="1"/>
</dbReference>
<dbReference type="InterPro" id="IPR038248">
    <property type="entry name" value="Dicer_dimer_sf"/>
</dbReference>
<dbReference type="GO" id="GO:0046872">
    <property type="term" value="F:metal ion binding"/>
    <property type="evidence" value="ECO:0007669"/>
    <property type="project" value="UniProtKB-KW"/>
</dbReference>
<dbReference type="InterPro" id="IPR044441">
    <property type="entry name" value="DICER_DSRM"/>
</dbReference>
<dbReference type="InterPro" id="IPR000999">
    <property type="entry name" value="RNase_III_dom"/>
</dbReference>
<evidence type="ECO:0000256" key="2">
    <source>
        <dbReference type="ARBA" id="ARBA00001946"/>
    </source>
</evidence>
<gene>
    <name evidence="21" type="primary">RvY_12778-1</name>
    <name evidence="21" type="synonym">RvY_12778.1</name>
    <name evidence="21" type="ORF">RvY_12778</name>
</gene>
<organism evidence="21 22">
    <name type="scientific">Ramazzottius varieornatus</name>
    <name type="common">Water bear</name>
    <name type="synonym">Tardigrade</name>
    <dbReference type="NCBI Taxonomy" id="947166"/>
    <lineage>
        <taxon>Eukaryota</taxon>
        <taxon>Metazoa</taxon>
        <taxon>Ecdysozoa</taxon>
        <taxon>Tardigrada</taxon>
        <taxon>Eutardigrada</taxon>
        <taxon>Parachela</taxon>
        <taxon>Hypsibioidea</taxon>
        <taxon>Ramazzottiidae</taxon>
        <taxon>Ramazzottius</taxon>
    </lineage>
</organism>
<dbReference type="CDD" id="cd00593">
    <property type="entry name" value="RIBOc"/>
    <property type="match status" value="2"/>
</dbReference>
<keyword evidence="10" id="KW-0067">ATP-binding</keyword>
<dbReference type="Gene3D" id="3.30.160.380">
    <property type="entry name" value="Dicer dimerisation domain"/>
    <property type="match status" value="1"/>
</dbReference>
<dbReference type="GO" id="GO:0006309">
    <property type="term" value="P:apoptotic DNA fragmentation"/>
    <property type="evidence" value="ECO:0007669"/>
    <property type="project" value="TreeGrafter"/>
</dbReference>
<dbReference type="Pfam" id="PF03368">
    <property type="entry name" value="Dicer_dimer"/>
    <property type="match status" value="1"/>
</dbReference>
<dbReference type="SUPFAM" id="SSF69065">
    <property type="entry name" value="RNase III domain-like"/>
    <property type="match status" value="2"/>
</dbReference>
<evidence type="ECO:0000313" key="22">
    <source>
        <dbReference type="Proteomes" id="UP000186922"/>
    </source>
</evidence>
<dbReference type="SUPFAM" id="SSF54768">
    <property type="entry name" value="dsRNA-binding domain-like"/>
    <property type="match status" value="1"/>
</dbReference>
<dbReference type="PANTHER" id="PTHR14950">
    <property type="entry name" value="DICER-RELATED"/>
    <property type="match status" value="1"/>
</dbReference>
<keyword evidence="5" id="KW-0677">Repeat</keyword>
<keyword evidence="3" id="KW-0540">Nuclease</keyword>
<dbReference type="PROSITE" id="PS50137">
    <property type="entry name" value="DS_RBD"/>
    <property type="match status" value="1"/>
</dbReference>
<feature type="domain" description="Dicer dsRNA-binding fold" evidence="20">
    <location>
        <begin position="617"/>
        <end position="713"/>
    </location>
</feature>
<dbReference type="Gene3D" id="2.170.260.10">
    <property type="entry name" value="paz domain"/>
    <property type="match status" value="1"/>
</dbReference>
<dbReference type="FunFam" id="1.10.1520.10:FF:000005">
    <property type="entry name" value="Putative endoribonuclease dicer"/>
    <property type="match status" value="1"/>
</dbReference>
<name>A0A1D1VMN2_RAMVA</name>
<evidence type="ECO:0000256" key="5">
    <source>
        <dbReference type="ARBA" id="ARBA00022737"/>
    </source>
</evidence>
<dbReference type="GO" id="GO:0005737">
    <property type="term" value="C:cytoplasm"/>
    <property type="evidence" value="ECO:0007669"/>
    <property type="project" value="TreeGrafter"/>
</dbReference>
<dbReference type="InterPro" id="IPR036085">
    <property type="entry name" value="PAZ_dom_sf"/>
</dbReference>
<dbReference type="Pfam" id="PF02170">
    <property type="entry name" value="PAZ"/>
    <property type="match status" value="1"/>
</dbReference>
<dbReference type="Gene3D" id="3.30.160.20">
    <property type="match status" value="1"/>
</dbReference>
<dbReference type="SMART" id="SM00535">
    <property type="entry name" value="RIBOc"/>
    <property type="match status" value="2"/>
</dbReference>
<dbReference type="GO" id="GO:0005524">
    <property type="term" value="F:ATP binding"/>
    <property type="evidence" value="ECO:0007669"/>
    <property type="project" value="UniProtKB-KW"/>
</dbReference>
<dbReference type="InterPro" id="IPR005034">
    <property type="entry name" value="Dicer_dimerisation"/>
</dbReference>
<evidence type="ECO:0000313" key="21">
    <source>
        <dbReference type="EMBL" id="GAV02181.1"/>
    </source>
</evidence>
<evidence type="ECO:0000256" key="10">
    <source>
        <dbReference type="ARBA" id="ARBA00022840"/>
    </source>
</evidence>
<dbReference type="Pfam" id="PF20931">
    <property type="entry name" value="Dicer_platform"/>
    <property type="match status" value="1"/>
</dbReference>
<dbReference type="InterPro" id="IPR011907">
    <property type="entry name" value="RNase_III"/>
</dbReference>
<feature type="domain" description="PAZ" evidence="19">
    <location>
        <begin position="896"/>
        <end position="1030"/>
    </location>
</feature>
<dbReference type="GO" id="GO:0004525">
    <property type="term" value="F:ribonuclease III activity"/>
    <property type="evidence" value="ECO:0007669"/>
    <property type="project" value="InterPro"/>
</dbReference>
<keyword evidence="9" id="KW-0347">Helicase</keyword>
<accession>A0A1D1VMN2</accession>
<feature type="domain" description="DRBM" evidence="17">
    <location>
        <begin position="1840"/>
        <end position="1862"/>
    </location>
</feature>
<dbReference type="GO" id="GO:0004386">
    <property type="term" value="F:helicase activity"/>
    <property type="evidence" value="ECO:0007669"/>
    <property type="project" value="UniProtKB-KW"/>
</dbReference>
<keyword evidence="14" id="KW-0464">Manganese</keyword>
<comment type="cofactor">
    <cofactor evidence="2">
        <name>Mg(2+)</name>
        <dbReference type="ChEBI" id="CHEBI:18420"/>
    </cofactor>
</comment>
<evidence type="ECO:0000256" key="6">
    <source>
        <dbReference type="ARBA" id="ARBA00022741"/>
    </source>
</evidence>
<feature type="domain" description="RNase III" evidence="18">
    <location>
        <begin position="1418"/>
        <end position="1545"/>
    </location>
</feature>
<evidence type="ECO:0000256" key="4">
    <source>
        <dbReference type="ARBA" id="ARBA00022723"/>
    </source>
</evidence>
<comment type="cofactor">
    <cofactor evidence="1">
        <name>Mn(2+)</name>
        <dbReference type="ChEBI" id="CHEBI:29035"/>
    </cofactor>
</comment>
<evidence type="ECO:0000256" key="13">
    <source>
        <dbReference type="ARBA" id="ARBA00023158"/>
    </source>
</evidence>
<keyword evidence="4" id="KW-0479">Metal-binding</keyword>
<dbReference type="InterPro" id="IPR036389">
    <property type="entry name" value="RNase_III_sf"/>
</dbReference>
<dbReference type="SMART" id="SM00949">
    <property type="entry name" value="PAZ"/>
    <property type="match status" value="1"/>
</dbReference>
<dbReference type="Proteomes" id="UP000186922">
    <property type="component" value="Unassembled WGS sequence"/>
</dbReference>
<dbReference type="GO" id="GO:0031054">
    <property type="term" value="P:pre-miRNA processing"/>
    <property type="evidence" value="ECO:0007669"/>
    <property type="project" value="InterPro"/>
</dbReference>
<dbReference type="HAMAP" id="MF_00104">
    <property type="entry name" value="RNase_III"/>
    <property type="match status" value="1"/>
</dbReference>
<evidence type="ECO:0000259" key="20">
    <source>
        <dbReference type="PROSITE" id="PS51327"/>
    </source>
</evidence>
<dbReference type="InterPro" id="IPR014720">
    <property type="entry name" value="dsRBD_dom"/>
</dbReference>
<keyword evidence="13" id="KW-0943">RNA-mediated gene silencing</keyword>
<dbReference type="PROSITE" id="PS51327">
    <property type="entry name" value="DICER_DSRBF"/>
    <property type="match status" value="1"/>
</dbReference>
<sequence length="1868" mass="211017">MKRLRKLQESLPTEDFTPRDYQLDLLENARRENTVAAVGSDGGKSFLALTLLRELDQSHKVDKGTNGRTRKVALIAVETAEIADEYVRAVEDHTDFVAGRLNNVPPQDLSQLDVAVALHEELIALFSTRRIDLKTVGLVAIDECTFAVKKYPYSQLFHQDFLINGSRELDGGMRVLALTSSLLTKDAVADSVVLDSAVAHLEDVFRSRLKTSVSLISVDRFGYPKEVQIIPYSLNVKPELEKGTNFVKRKLQELLGFLQQCIHISTLTKVEKADCIMNVNAYNVFQVSASETLECLRVLGLWPTYRVGNNTSFRFSIHIVTAVCVLESITVIFQLVNIIARDFRNIQLKNLVEQRIMRILVAVTCRFQEIAIGLEKMYGFDRVEKGDLTILNFVSEKLRILVERMDPYDPKNPDEGKPCFPEKYFSMIINVSRPYLAWAVSRFLRDLKSSDKKCKYGFVTSAYCLGSFNSSYVTPTDACFFGMPFQVQEEILRRFRNRDFNVLVSTCTNDTTLDVPPCTFCVQFDPVKDYLTFVHARHRTKSRYGTLCLLVENEEEQQYRTEHASRFEKIDATVLTRCPDHIIPSPPVPPEVLSLPPEALEPVRAASTGVQITFLQAIGVINRYCSNLPSDAFANLTPLSYIKEVPQMDGTSWYQCKLTLPINAPMKHAILGLVMPTKQYARQSAALEACRQLYQLGELDESLAPVSKDTWKTEITKFVALEPPENVADGEPKPGTTKRRQYYVKKIPAALKNALPVVGSKCFLYGLEMKLTCPVPQEQNVRGRKIQHPEDALRVFGILSRKAIPAIPDFNIYDRSGEIRVSLTEIARDICVPDEGAALANEFHSTIFSKVLSLEKYSIKFSPSYASSQFLIVPLCRESSDYVVDWSYIKSVNQTNVMRVVPVPDEDRKPFAEELFADAVVMPWYRSIDQPQTFYVEQICPWLTVQCEFPDSEFPTFGDYYKAKYNITIQHPDQPLLDVDHTSTRLNLLLPRFLSRKGSSLSQIEKRELLKDKESRHRQILVPELCKVHPISASLWRQAICLPSVLHRIESLLVMEELLQKIKQGTGIGTKAATTNSTTTWPLIDYGWNFEEKVQALGTDQSERDDLDIRNASIIENARLKHEKTSCTKKQTTDTWSTRENVKDPDYFEIGNWTSDQSDFMVDTWNSSCVEPQSDTSVSFFDHVDDSYGKTSNVTGSSSKLSDSLFSGTSRIQLKNGSLAASYANEVDDVEWGYGEPGDLPGISLVSGFSNTVMKDIEKDLANFDDSGMVGETSDVADDMETIADSMMTALPVYNLEALDPLKDREEEDFGPVMSSILHLRFSESAPDDYPNRSSADVFENMSDFTLGDPGMDKDKKNADKAKDSRAEFGEVLRAKSSVAADKVATRVKQQPVVLLEPTIKFDDDREPAYVAGPDPGLLLQAFTSSNANDGINLERLETIGDSFLKFSMTTFLYFCYSAYHEGKLSFLRSLQVSNYNLYRLGFRKGFGEILLSSKFEPTENWLPPCFALTENTDSPNLRTQHCVSDKTLADCVESLIGAYLVSSGIKAAQLLMSWLGLSVLPERPGAQDEECMLNRYTWFPQPSTVLLEGTPEDFLELERLLNGYEKFEGRIGYKFRDRSYLLQAFTHASYTYNRVTDCYQRLEFLGDAVLDYLITRHLFEDLRGHSPGALTDLRSALVNNAIFASMAVRYEFHKYVKLLSPAIFQLVEKYVKEQRERDHSVTIFSEDIYFYDPAVDEDMLEDDGGAEETECPKVLGDVFESVAGAIYLDSGMSLDAVWRVYYTMMKSEIEQCSTNIPKSPVRELLELEPENVKFSIPERTAAGKIRVVVEIFDKGKFVGLGRNYRTAKCTAAKQALKYLRSLEDRAA</sequence>
<dbReference type="GO" id="GO:0004530">
    <property type="term" value="F:deoxyribonuclease I activity"/>
    <property type="evidence" value="ECO:0007669"/>
    <property type="project" value="TreeGrafter"/>
</dbReference>